<dbReference type="SUPFAM" id="SSF56349">
    <property type="entry name" value="DNA breaking-rejoining enzymes"/>
    <property type="match status" value="1"/>
</dbReference>
<dbReference type="AlphaFoldDB" id="A0A1Y1IAA2"/>
<dbReference type="GO" id="GO:0003677">
    <property type="term" value="F:DNA binding"/>
    <property type="evidence" value="ECO:0007669"/>
    <property type="project" value="UniProtKB-KW"/>
</dbReference>
<evidence type="ECO:0000256" key="2">
    <source>
        <dbReference type="ARBA" id="ARBA00023172"/>
    </source>
</evidence>
<keyword evidence="2" id="KW-0233">DNA recombination</keyword>
<name>A0A1Y1IAA2_KLENI</name>
<sequence>MFNVFTSVVRDLKSELSSIKDKIEDSVHDAISGSFEHKKRKADKFKNEAAKKNYIPLEETHIRFSAVKETVSEAKESRIGMAPEQLEKMDEILDEGLSILQDRMRFYEVAEAETWDVAKKIDEHDFILDLPEDVKSKLKRAKKEVKAETKDKSALKKKSSFGFRKFRSKKGGFQKGFQGGFQQGGFQQHAELESLHLLADLTEAAEFEGFRRAAKPSSSTSSGQPSAPKSEPWLRNRLRQHIAFWRTFCTSAFILSILTSGYQLPWSANPPVGPRLFSNYPSAFEYPEYPAVASLVASGAALQVQNRPFIVKAQVLGDFAQAGFVLSTEKCQLQLSHVVKFLGFVIDMLSGVFRLTALQKTKLQDAISSARSSPQRVPAKLLARITGLLASMKLVTGSVSGLFTRYLHRALNTRSSWRSTVSLDAAALSKLSFWTSSLDQFSARPIWRQFSLVLVLQYDAGANGWGGHVVISGQQHFAHGAWAPDEVHGCRSSTWRELQGLHRLLRSVGHLLRGHRVIARGDAQNVFWILDRGGSRLEHLQEICLDIFWLCHSLHIDLTPDWVPRAQNELADYLSKLVDYDDFGLQPAAFSHLLQQLGPFDIDCFASEHNALLPAFFSELWTPRAHAANAFAQPWSGFRCYCFPPPKLIPRVLQHALESCTDIVLVVLDWPGQFWWPLLRSGSGWAPFVRRSVRFPMGPATLRRGSATSFFGHGFPLCDVFALDIPVSGKIFRSVLILFFSSADVFGQHAWSLEDAGLPADDPVLSTLLSELRARASQSRAEGTVSTYSGHWKRFKTFCQARGVPFLPASPLTVALYFTFLLRSAKTPSPILSCSGAIFFHHSIAGLPSPTQHPMVAMARQIARRTLTKGKNQKTEPLLASHIFQLFDTWLLSPGADLVSAMKLAAISLCYAGFFRFSDLMTVQWQEIRFESSHMECFLEKSKTDQFREGRWVLISRVGGERCIVQLVERLIHFGGYASVGPGGLIRNIVSTPVGQRVCSSVPCYSTVNAWFKEAAQLLGLDPDQYATHSGRRGGATRAANVDVPDRLFKEHGGWRSERAKDGYVVTRL</sequence>
<dbReference type="InterPro" id="IPR011010">
    <property type="entry name" value="DNA_brk_join_enz"/>
</dbReference>
<dbReference type="SUPFAM" id="SSF47823">
    <property type="entry name" value="lambda integrase-like, N-terminal domain"/>
    <property type="match status" value="1"/>
</dbReference>
<dbReference type="PROSITE" id="PS51898">
    <property type="entry name" value="TYR_RECOMBINASE"/>
    <property type="match status" value="1"/>
</dbReference>
<evidence type="ECO:0000256" key="1">
    <source>
        <dbReference type="ARBA" id="ARBA00023125"/>
    </source>
</evidence>
<evidence type="ECO:0000256" key="3">
    <source>
        <dbReference type="SAM" id="MobiDB-lite"/>
    </source>
</evidence>
<dbReference type="Gene3D" id="1.10.150.130">
    <property type="match status" value="1"/>
</dbReference>
<feature type="region of interest" description="Disordered" evidence="3">
    <location>
        <begin position="212"/>
        <end position="232"/>
    </location>
</feature>
<protein>
    <recommendedName>
        <fullName evidence="4">Tyr recombinase domain-containing protein</fullName>
    </recommendedName>
</protein>
<dbReference type="PANTHER" id="PTHR34605:SF4">
    <property type="entry name" value="DNA ADENINE METHYLTRANSFERASE"/>
    <property type="match status" value="1"/>
</dbReference>
<dbReference type="EMBL" id="DF237334">
    <property type="protein sequence ID" value="GAQ87894.1"/>
    <property type="molecule type" value="Genomic_DNA"/>
</dbReference>
<dbReference type="PANTHER" id="PTHR34605">
    <property type="entry name" value="PHAGE_INTEGRASE DOMAIN-CONTAINING PROTEIN"/>
    <property type="match status" value="1"/>
</dbReference>
<keyword evidence="6" id="KW-1185">Reference proteome</keyword>
<dbReference type="GO" id="GO:0015074">
    <property type="term" value="P:DNA integration"/>
    <property type="evidence" value="ECO:0007669"/>
    <property type="project" value="InterPro"/>
</dbReference>
<dbReference type="SUPFAM" id="SSF56672">
    <property type="entry name" value="DNA/RNA polymerases"/>
    <property type="match status" value="1"/>
</dbReference>
<dbReference type="Proteomes" id="UP000054558">
    <property type="component" value="Unassembled WGS sequence"/>
</dbReference>
<evidence type="ECO:0000313" key="5">
    <source>
        <dbReference type="EMBL" id="GAQ87894.1"/>
    </source>
</evidence>
<proteinExistence type="predicted"/>
<feature type="domain" description="Tyr recombinase" evidence="4">
    <location>
        <begin position="873"/>
        <end position="1069"/>
    </location>
</feature>
<dbReference type="Gene3D" id="1.10.443.10">
    <property type="entry name" value="Intergrase catalytic core"/>
    <property type="match status" value="1"/>
</dbReference>
<evidence type="ECO:0000313" key="6">
    <source>
        <dbReference type="Proteomes" id="UP000054558"/>
    </source>
</evidence>
<dbReference type="STRING" id="105231.A0A1Y1IAA2"/>
<organism evidence="5 6">
    <name type="scientific">Klebsormidium nitens</name>
    <name type="common">Green alga</name>
    <name type="synonym">Ulothrix nitens</name>
    <dbReference type="NCBI Taxonomy" id="105231"/>
    <lineage>
        <taxon>Eukaryota</taxon>
        <taxon>Viridiplantae</taxon>
        <taxon>Streptophyta</taxon>
        <taxon>Klebsormidiophyceae</taxon>
        <taxon>Klebsormidiales</taxon>
        <taxon>Klebsormidiaceae</taxon>
        <taxon>Klebsormidium</taxon>
    </lineage>
</organism>
<feature type="compositionally biased region" description="Low complexity" evidence="3">
    <location>
        <begin position="215"/>
        <end position="230"/>
    </location>
</feature>
<dbReference type="InterPro" id="IPR043502">
    <property type="entry name" value="DNA/RNA_pol_sf"/>
</dbReference>
<dbReference type="CDD" id="cd09275">
    <property type="entry name" value="RNase_HI_RT_DIRS1"/>
    <property type="match status" value="1"/>
</dbReference>
<reference evidence="5 6" key="1">
    <citation type="journal article" date="2014" name="Nat. Commun.">
        <title>Klebsormidium flaccidum genome reveals primary factors for plant terrestrial adaptation.</title>
        <authorList>
            <person name="Hori K."/>
            <person name="Maruyama F."/>
            <person name="Fujisawa T."/>
            <person name="Togashi T."/>
            <person name="Yamamoto N."/>
            <person name="Seo M."/>
            <person name="Sato S."/>
            <person name="Yamada T."/>
            <person name="Mori H."/>
            <person name="Tajima N."/>
            <person name="Moriyama T."/>
            <person name="Ikeuchi M."/>
            <person name="Watanabe M."/>
            <person name="Wada H."/>
            <person name="Kobayashi K."/>
            <person name="Saito M."/>
            <person name="Masuda T."/>
            <person name="Sasaki-Sekimoto Y."/>
            <person name="Mashiguchi K."/>
            <person name="Awai K."/>
            <person name="Shimojima M."/>
            <person name="Masuda S."/>
            <person name="Iwai M."/>
            <person name="Nobusawa T."/>
            <person name="Narise T."/>
            <person name="Kondo S."/>
            <person name="Saito H."/>
            <person name="Sato R."/>
            <person name="Murakawa M."/>
            <person name="Ihara Y."/>
            <person name="Oshima-Yamada Y."/>
            <person name="Ohtaka K."/>
            <person name="Satoh M."/>
            <person name="Sonobe K."/>
            <person name="Ishii M."/>
            <person name="Ohtani R."/>
            <person name="Kanamori-Sato M."/>
            <person name="Honoki R."/>
            <person name="Miyazaki D."/>
            <person name="Mochizuki H."/>
            <person name="Umetsu J."/>
            <person name="Higashi K."/>
            <person name="Shibata D."/>
            <person name="Kamiya Y."/>
            <person name="Sato N."/>
            <person name="Nakamura Y."/>
            <person name="Tabata S."/>
            <person name="Ida S."/>
            <person name="Kurokawa K."/>
            <person name="Ohta H."/>
        </authorList>
    </citation>
    <scope>NUCLEOTIDE SEQUENCE [LARGE SCALE GENOMIC DNA]</scope>
    <source>
        <strain evidence="5 6">NIES-2285</strain>
    </source>
</reference>
<dbReference type="OrthoDB" id="10066651at2759"/>
<dbReference type="InterPro" id="IPR002104">
    <property type="entry name" value="Integrase_catalytic"/>
</dbReference>
<dbReference type="InterPro" id="IPR052925">
    <property type="entry name" value="Phage_Integrase-like_Recomb"/>
</dbReference>
<feature type="non-terminal residue" evidence="5">
    <location>
        <position position="1069"/>
    </location>
</feature>
<gene>
    <name evidence="5" type="ORF">KFL_003850140</name>
</gene>
<accession>A0A1Y1IAA2</accession>
<evidence type="ECO:0000259" key="4">
    <source>
        <dbReference type="PROSITE" id="PS51898"/>
    </source>
</evidence>
<dbReference type="InterPro" id="IPR010998">
    <property type="entry name" value="Integrase_recombinase_N"/>
</dbReference>
<keyword evidence="1" id="KW-0238">DNA-binding</keyword>
<dbReference type="InterPro" id="IPR013762">
    <property type="entry name" value="Integrase-like_cat_sf"/>
</dbReference>
<dbReference type="GO" id="GO:0006310">
    <property type="term" value="P:DNA recombination"/>
    <property type="evidence" value="ECO:0007669"/>
    <property type="project" value="UniProtKB-KW"/>
</dbReference>
<dbReference type="OMA" id="LEWIPRS"/>